<dbReference type="GlyGen" id="F1M9S7">
    <property type="glycosylation" value="1 site"/>
</dbReference>
<feature type="region of interest" description="Disordered" evidence="2">
    <location>
        <begin position="1"/>
        <end position="90"/>
    </location>
</feature>
<dbReference type="STRING" id="10116.ENSRNOP00000033393"/>
<dbReference type="GeneTree" id="ENSGT00390000005650"/>
<name>F1M9S7_RAT</name>
<dbReference type="SMART" id="SM00248">
    <property type="entry name" value="ANK"/>
    <property type="match status" value="3"/>
</dbReference>
<sequence length="511" mass="57615">VLAGAADGRGSAPKAGTGAGRVRRHLRRRSNAATPPRSRTTPRRTGALDSRGQQGRKEQSRLSAQGSTLQAEHNSKVPSSDPESSQISTSESWNQKVIATYSEFFAASVGNVDWLRFCVNPERKEVVVDDKGFTAIHFAAQKCQLSCLKVLIEEYKYPVDLPTNKGQTPLHLVIHKNNRSDIIPCVDYLLKKGAAINSQTCNGSTPLHLASISGILGCIKLLVQNGANVHAQDAIGFKPIDYCRLWNHRTCARFLKDAMWKHDKKVFAREMERLKTLKKKLTIMEYRYLTEFQKEQQIMREDLFRKWLQSKVLARTLGSAVSKQNASVQPWSLASKTLEHQIIKSFQYPSIEAQLKSLPSPMVPPKPVYKQSKISRPKIWNCSANPSRPRITDIGHPQGIRLGVHPEPYKEHDFCRFLEMTRNKLGGACLRTVDCQLVKPVPQLPFEVMIRVLYPGTRPYRMKVPQGFYARDILKVPQKRHLGDTCTNTVAMSLRDTFDEPFLASLEACQT</sequence>
<dbReference type="InParanoid" id="F1M9S7"/>
<dbReference type="InterPro" id="IPR002110">
    <property type="entry name" value="Ankyrin_rpt"/>
</dbReference>
<dbReference type="AlphaFoldDB" id="F1M9S7"/>
<dbReference type="PANTHER" id="PTHR24160">
    <property type="entry name" value="ANKYRIN REPEAT DOMAIN-CONTAINING PROTEIN 53"/>
    <property type="match status" value="1"/>
</dbReference>
<dbReference type="SMR" id="F1M9S7"/>
<reference evidence="3" key="2">
    <citation type="submission" date="2025-08" db="UniProtKB">
        <authorList>
            <consortium name="Ensembl"/>
        </authorList>
    </citation>
    <scope>IDENTIFICATION</scope>
    <source>
        <strain evidence="3">Brown Norway</strain>
    </source>
</reference>
<dbReference type="Pfam" id="PF00023">
    <property type="entry name" value="Ank"/>
    <property type="match status" value="1"/>
</dbReference>
<dbReference type="Pfam" id="PF12796">
    <property type="entry name" value="Ank_2"/>
    <property type="match status" value="1"/>
</dbReference>
<dbReference type="PANTHER" id="PTHR24160:SF1">
    <property type="entry name" value="ANKYRIN REPEAT DOMAIN-CONTAINING PROTEIN 53"/>
    <property type="match status" value="1"/>
</dbReference>
<dbReference type="PROSITE" id="PS50088">
    <property type="entry name" value="ANK_REPEAT"/>
    <property type="match status" value="2"/>
</dbReference>
<dbReference type="SUPFAM" id="SSF48403">
    <property type="entry name" value="Ankyrin repeat"/>
    <property type="match status" value="1"/>
</dbReference>
<dbReference type="GO" id="GO:0005819">
    <property type="term" value="C:spindle"/>
    <property type="evidence" value="ECO:0000266"/>
    <property type="project" value="RGD"/>
</dbReference>
<feature type="compositionally biased region" description="Basic residues" evidence="2">
    <location>
        <begin position="21"/>
        <end position="30"/>
    </location>
</feature>
<reference evidence="3" key="1">
    <citation type="submission" date="2024-01" db="EMBL/GenBank/DDBJ databases">
        <title>GRCr8: a new rat reference genome assembly contstructed from accurate long reads and long range scaffolding.</title>
        <authorList>
            <person name="Doris P.A."/>
            <person name="Kalbfleisch T."/>
            <person name="Li K."/>
            <person name="Howe K."/>
            <person name="Wood J."/>
        </authorList>
    </citation>
    <scope>NUCLEOTIDE SEQUENCE [LARGE SCALE GENOMIC DNA]</scope>
    <source>
        <strain evidence="3">Brown Norway</strain>
    </source>
</reference>
<dbReference type="GO" id="GO:0060236">
    <property type="term" value="P:regulation of mitotic spindle organization"/>
    <property type="evidence" value="ECO:0000266"/>
    <property type="project" value="RGD"/>
</dbReference>
<dbReference type="GO" id="GO:0007080">
    <property type="term" value="P:mitotic metaphase chromosome alignment"/>
    <property type="evidence" value="ECO:0000266"/>
    <property type="project" value="RGD"/>
</dbReference>
<dbReference type="OMA" id="NHRICAR"/>
<dbReference type="Ensembl" id="ENSRNOT00000033234.7">
    <property type="protein sequence ID" value="ENSRNOP00000033393.4"/>
    <property type="gene ID" value="ENSRNOG00000021402.9"/>
</dbReference>
<dbReference type="HOGENOM" id="CLU_038440_0_0_1"/>
<evidence type="ECO:0000313" key="5">
    <source>
        <dbReference type="RGD" id="1561200"/>
    </source>
</evidence>
<dbReference type="GO" id="GO:0000922">
    <property type="term" value="C:spindle pole"/>
    <property type="evidence" value="ECO:0000266"/>
    <property type="project" value="RGD"/>
</dbReference>
<dbReference type="Proteomes" id="UP000002494">
    <property type="component" value="Chromosome 4"/>
</dbReference>
<accession>F1M9S7</accession>
<dbReference type="RGD" id="1561200">
    <property type="gene designation" value="Ankrd53"/>
</dbReference>
<dbReference type="KEGG" id="rno:500230"/>
<feature type="compositionally biased region" description="Low complexity" evidence="2">
    <location>
        <begin position="34"/>
        <end position="45"/>
    </location>
</feature>
<dbReference type="Gene3D" id="1.25.40.20">
    <property type="entry name" value="Ankyrin repeat-containing domain"/>
    <property type="match status" value="1"/>
</dbReference>
<gene>
    <name evidence="3 5" type="primary">Ankrd53</name>
</gene>
<dbReference type="Bgee" id="ENSRNOG00000021402">
    <property type="expression patterns" value="Expressed in testis and 19 other cell types or tissues"/>
</dbReference>
<evidence type="ECO:0000256" key="1">
    <source>
        <dbReference type="PROSITE-ProRule" id="PRU00023"/>
    </source>
</evidence>
<dbReference type="GO" id="GO:0031116">
    <property type="term" value="P:positive regulation of microtubule polymerization"/>
    <property type="evidence" value="ECO:0000266"/>
    <property type="project" value="RGD"/>
</dbReference>
<organism evidence="3 4">
    <name type="scientific">Rattus norvegicus</name>
    <name type="common">Rat</name>
    <dbReference type="NCBI Taxonomy" id="10116"/>
    <lineage>
        <taxon>Eukaryota</taxon>
        <taxon>Metazoa</taxon>
        <taxon>Chordata</taxon>
        <taxon>Craniata</taxon>
        <taxon>Vertebrata</taxon>
        <taxon>Euteleostomi</taxon>
        <taxon>Mammalia</taxon>
        <taxon>Eutheria</taxon>
        <taxon>Euarchontoglires</taxon>
        <taxon>Glires</taxon>
        <taxon>Rodentia</taxon>
        <taxon>Myomorpha</taxon>
        <taxon>Muroidea</taxon>
        <taxon>Muridae</taxon>
        <taxon>Murinae</taxon>
        <taxon>Rattus</taxon>
    </lineage>
</organism>
<evidence type="ECO:0000256" key="2">
    <source>
        <dbReference type="SAM" id="MobiDB-lite"/>
    </source>
</evidence>
<dbReference type="PaxDb" id="10116-ENSRNOP00000033393"/>
<dbReference type="eggNOG" id="KOG4177">
    <property type="taxonomic scope" value="Eukaryota"/>
</dbReference>
<dbReference type="InterPro" id="IPR036770">
    <property type="entry name" value="Ankyrin_rpt-contain_sf"/>
</dbReference>
<keyword evidence="4" id="KW-1185">Reference proteome</keyword>
<reference evidence="3" key="3">
    <citation type="submission" date="2025-09" db="UniProtKB">
        <authorList>
            <consortium name="Ensembl"/>
        </authorList>
    </citation>
    <scope>IDENTIFICATION</scope>
    <source>
        <strain evidence="3">Brown Norway</strain>
    </source>
</reference>
<evidence type="ECO:0000313" key="4">
    <source>
        <dbReference type="Proteomes" id="UP000002494"/>
    </source>
</evidence>
<feature type="repeat" description="ANK" evidence="1">
    <location>
        <begin position="165"/>
        <end position="201"/>
    </location>
</feature>
<dbReference type="InterPro" id="IPR042335">
    <property type="entry name" value="ANKRD53"/>
</dbReference>
<dbReference type="GO" id="GO:1902412">
    <property type="term" value="P:regulation of mitotic cytokinesis"/>
    <property type="evidence" value="ECO:0000266"/>
    <property type="project" value="RGD"/>
</dbReference>
<feature type="repeat" description="ANK" evidence="1">
    <location>
        <begin position="202"/>
        <end position="234"/>
    </location>
</feature>
<evidence type="ECO:0000313" key="3">
    <source>
        <dbReference type="Ensembl" id="ENSRNOP00000033393.4"/>
    </source>
</evidence>
<dbReference type="AGR" id="RGD:1561200"/>
<dbReference type="PROSITE" id="PS50297">
    <property type="entry name" value="ANK_REP_REGION"/>
    <property type="match status" value="2"/>
</dbReference>
<proteinExistence type="predicted"/>
<dbReference type="CTD" id="79998"/>
<dbReference type="FunCoup" id="F1M9S7">
    <property type="interactions" value="32"/>
</dbReference>
<feature type="compositionally biased region" description="Polar residues" evidence="2">
    <location>
        <begin position="61"/>
        <end position="90"/>
    </location>
</feature>
<keyword evidence="1" id="KW-0040">ANK repeat</keyword>
<protein>
    <submittedName>
        <fullName evidence="3">Ankyrin repeat domain 53</fullName>
    </submittedName>
</protein>